<dbReference type="InterPro" id="IPR017941">
    <property type="entry name" value="Rieske_2Fe-2S"/>
</dbReference>
<dbReference type="InterPro" id="IPR036922">
    <property type="entry name" value="Rieske_2Fe-2S_sf"/>
</dbReference>
<keyword evidence="8" id="KW-0560">Oxidoreductase</keyword>
<keyword evidence="4" id="KW-0411">Iron-sulfur</keyword>
<evidence type="ECO:0000313" key="8">
    <source>
        <dbReference type="EMBL" id="RZS95629.1"/>
    </source>
</evidence>
<gene>
    <name evidence="8" type="ORF">BC751_1163</name>
</gene>
<feature type="domain" description="Rieske" evidence="7">
    <location>
        <begin position="14"/>
        <end position="104"/>
    </location>
</feature>
<evidence type="ECO:0000256" key="1">
    <source>
        <dbReference type="ARBA" id="ARBA00022714"/>
    </source>
</evidence>
<keyword evidence="1" id="KW-0001">2Fe-2S</keyword>
<protein>
    <submittedName>
        <fullName evidence="8">3-phenylpropionate/trans-cinnamate dioxygenase ferredoxin subunit</fullName>
    </submittedName>
</protein>
<dbReference type="SUPFAM" id="SSF50022">
    <property type="entry name" value="ISP domain"/>
    <property type="match status" value="1"/>
</dbReference>
<dbReference type="EMBL" id="SGXG01000001">
    <property type="protein sequence ID" value="RZS95629.1"/>
    <property type="molecule type" value="Genomic_DNA"/>
</dbReference>
<dbReference type="Proteomes" id="UP000292209">
    <property type="component" value="Unassembled WGS sequence"/>
</dbReference>
<accession>A0A4V2F6A4</accession>
<reference evidence="8 9" key="1">
    <citation type="submission" date="2019-02" db="EMBL/GenBank/DDBJ databases">
        <title>Genomic Encyclopedia of Archaeal and Bacterial Type Strains, Phase II (KMG-II): from individual species to whole genera.</title>
        <authorList>
            <person name="Goeker M."/>
        </authorList>
    </citation>
    <scope>NUCLEOTIDE SEQUENCE [LARGE SCALE GENOMIC DNA]</scope>
    <source>
        <strain evidence="8 9">DSM 21411</strain>
    </source>
</reference>
<dbReference type="PANTHER" id="PTHR21496">
    <property type="entry name" value="FERREDOXIN-RELATED"/>
    <property type="match status" value="1"/>
</dbReference>
<evidence type="ECO:0000313" key="9">
    <source>
        <dbReference type="Proteomes" id="UP000292209"/>
    </source>
</evidence>
<dbReference type="GO" id="GO:0051537">
    <property type="term" value="F:2 iron, 2 sulfur cluster binding"/>
    <property type="evidence" value="ECO:0007669"/>
    <property type="project" value="UniProtKB-KW"/>
</dbReference>
<name>A0A4V2F6A4_9BACT</name>
<comment type="cofactor">
    <cofactor evidence="5">
        <name>[2Fe-2S] cluster</name>
        <dbReference type="ChEBI" id="CHEBI:190135"/>
    </cofactor>
</comment>
<dbReference type="GO" id="GO:0051213">
    <property type="term" value="F:dioxygenase activity"/>
    <property type="evidence" value="ECO:0007669"/>
    <property type="project" value="UniProtKB-KW"/>
</dbReference>
<dbReference type="PROSITE" id="PS51296">
    <property type="entry name" value="RIESKE"/>
    <property type="match status" value="1"/>
</dbReference>
<evidence type="ECO:0000256" key="6">
    <source>
        <dbReference type="ARBA" id="ARBA00038001"/>
    </source>
</evidence>
<keyword evidence="3" id="KW-0408">Iron</keyword>
<evidence type="ECO:0000259" key="7">
    <source>
        <dbReference type="PROSITE" id="PS51296"/>
    </source>
</evidence>
<evidence type="ECO:0000256" key="4">
    <source>
        <dbReference type="ARBA" id="ARBA00023014"/>
    </source>
</evidence>
<proteinExistence type="inferred from homology"/>
<organism evidence="8 9">
    <name type="scientific">Cecembia calidifontis</name>
    <dbReference type="NCBI Taxonomy" id="1187080"/>
    <lineage>
        <taxon>Bacteria</taxon>
        <taxon>Pseudomonadati</taxon>
        <taxon>Bacteroidota</taxon>
        <taxon>Cytophagia</taxon>
        <taxon>Cytophagales</taxon>
        <taxon>Cyclobacteriaceae</taxon>
        <taxon>Cecembia</taxon>
    </lineage>
</organism>
<comment type="caution">
    <text evidence="8">The sequence shown here is derived from an EMBL/GenBank/DDBJ whole genome shotgun (WGS) entry which is preliminary data.</text>
</comment>
<keyword evidence="9" id="KW-1185">Reference proteome</keyword>
<evidence type="ECO:0000256" key="2">
    <source>
        <dbReference type="ARBA" id="ARBA00022723"/>
    </source>
</evidence>
<evidence type="ECO:0000256" key="5">
    <source>
        <dbReference type="ARBA" id="ARBA00034078"/>
    </source>
</evidence>
<sequence>MKTFILGRTKEEVQGLLREKEIKTVKLGDQKICLTRIGEDYYAFEQNCPHRMANLGQGFINNFKEVICPLHAYRFDLKTGKVSNAQCPDLRVFRTEVTDSGLKIFV</sequence>
<dbReference type="GO" id="GO:0046872">
    <property type="term" value="F:metal ion binding"/>
    <property type="evidence" value="ECO:0007669"/>
    <property type="project" value="UniProtKB-KW"/>
</dbReference>
<dbReference type="Pfam" id="PF00355">
    <property type="entry name" value="Rieske"/>
    <property type="match status" value="1"/>
</dbReference>
<dbReference type="Gene3D" id="2.102.10.10">
    <property type="entry name" value="Rieske [2Fe-2S] iron-sulphur domain"/>
    <property type="match status" value="1"/>
</dbReference>
<dbReference type="PANTHER" id="PTHR21496:SF0">
    <property type="entry name" value="RIESKE DOMAIN-CONTAINING PROTEIN"/>
    <property type="match status" value="1"/>
</dbReference>
<dbReference type="OrthoDB" id="593800at2"/>
<keyword evidence="2" id="KW-0479">Metal-binding</keyword>
<evidence type="ECO:0000256" key="3">
    <source>
        <dbReference type="ARBA" id="ARBA00023004"/>
    </source>
</evidence>
<dbReference type="AlphaFoldDB" id="A0A4V2F6A4"/>
<dbReference type="RefSeq" id="WP_130274694.1">
    <property type="nucleotide sequence ID" value="NZ_SGXG01000001.1"/>
</dbReference>
<comment type="similarity">
    <text evidence="6">Belongs to the bacterial ring-hydroxylating dioxygenase ferredoxin component family.</text>
</comment>
<keyword evidence="8" id="KW-0223">Dioxygenase</keyword>